<dbReference type="SUPFAM" id="SSF53328">
    <property type="entry name" value="Formyltransferase"/>
    <property type="match status" value="1"/>
</dbReference>
<dbReference type="InterPro" id="IPR041711">
    <property type="entry name" value="Met-tRNA-FMT_N"/>
</dbReference>
<dbReference type="EC" id="2.1.2.9" evidence="3 8"/>
<dbReference type="Pfam" id="PF02911">
    <property type="entry name" value="Formyl_trans_C"/>
    <property type="match status" value="1"/>
</dbReference>
<dbReference type="InterPro" id="IPR044135">
    <property type="entry name" value="Met-tRNA-FMT_C"/>
</dbReference>
<dbReference type="EMBL" id="LCHU01000001">
    <property type="protein sequence ID" value="KKT42314.1"/>
    <property type="molecule type" value="Genomic_DNA"/>
</dbReference>
<evidence type="ECO:0000256" key="3">
    <source>
        <dbReference type="ARBA" id="ARBA00012261"/>
    </source>
</evidence>
<comment type="catalytic activity">
    <reaction evidence="7 8">
        <text>L-methionyl-tRNA(fMet) + (6R)-10-formyltetrahydrofolate = N-formyl-L-methionyl-tRNA(fMet) + (6S)-5,6,7,8-tetrahydrofolate + H(+)</text>
        <dbReference type="Rhea" id="RHEA:24380"/>
        <dbReference type="Rhea" id="RHEA-COMP:9952"/>
        <dbReference type="Rhea" id="RHEA-COMP:9953"/>
        <dbReference type="ChEBI" id="CHEBI:15378"/>
        <dbReference type="ChEBI" id="CHEBI:57453"/>
        <dbReference type="ChEBI" id="CHEBI:78530"/>
        <dbReference type="ChEBI" id="CHEBI:78844"/>
        <dbReference type="ChEBI" id="CHEBI:195366"/>
        <dbReference type="EC" id="2.1.2.9"/>
    </reaction>
</comment>
<dbReference type="InterPro" id="IPR005793">
    <property type="entry name" value="Formyl_trans_C"/>
</dbReference>
<dbReference type="InterPro" id="IPR005794">
    <property type="entry name" value="Fmt"/>
</dbReference>
<evidence type="ECO:0000313" key="11">
    <source>
        <dbReference type="EMBL" id="KKT42314.1"/>
    </source>
</evidence>
<sequence>MSNLVFFGTSEFAVLALDVLIKNGTSPVAAVTSPDRPAGRGKKLTVSPVKEFLNERLVLLQPEKLDSQLILKLKELSADMGVIASYGKILPKELIEIFPKGILNIHPSLLPKYRGASPIQAVILNGDAETGVSIILLDEKMDHGPVLAQSSNLGLGNLSCATYLSLHDSLAKLGAELLIETIPKWLNGEIIPHPQDDSQATFTKLIKKEDGKIDWTKSAEKIERTVRAFYPWPCAFTDTGGKRLKIVKAEIIENKNSLKPGTFFEHEKFPAIACGEKALNLLAVQPAGKKEMSGEAYLRGHRESLRGPTS</sequence>
<dbReference type="PANTHER" id="PTHR11138:SF5">
    <property type="entry name" value="METHIONYL-TRNA FORMYLTRANSFERASE, MITOCHONDRIAL"/>
    <property type="match status" value="1"/>
</dbReference>
<evidence type="ECO:0000313" key="12">
    <source>
        <dbReference type="Proteomes" id="UP000034736"/>
    </source>
</evidence>
<gene>
    <name evidence="8" type="primary">fmt</name>
    <name evidence="11" type="ORF">UW30_C0001G0039</name>
</gene>
<dbReference type="SUPFAM" id="SSF50486">
    <property type="entry name" value="FMT C-terminal domain-like"/>
    <property type="match status" value="1"/>
</dbReference>
<evidence type="ECO:0000256" key="1">
    <source>
        <dbReference type="ARBA" id="ARBA00002606"/>
    </source>
</evidence>
<keyword evidence="5 8" id="KW-0808">Transferase</keyword>
<dbReference type="PATRIC" id="fig|1618647.3.peg.38"/>
<dbReference type="CDD" id="cd08646">
    <property type="entry name" value="FMT_core_Met-tRNA-FMT_N"/>
    <property type="match status" value="1"/>
</dbReference>
<evidence type="ECO:0000256" key="4">
    <source>
        <dbReference type="ARBA" id="ARBA00016014"/>
    </source>
</evidence>
<accession>A0A0G1K3C1</accession>
<evidence type="ECO:0000256" key="5">
    <source>
        <dbReference type="ARBA" id="ARBA00022679"/>
    </source>
</evidence>
<dbReference type="InterPro" id="IPR011034">
    <property type="entry name" value="Formyl_transferase-like_C_sf"/>
</dbReference>
<dbReference type="Gene3D" id="3.40.50.170">
    <property type="entry name" value="Formyl transferase, N-terminal domain"/>
    <property type="match status" value="1"/>
</dbReference>
<evidence type="ECO:0000256" key="2">
    <source>
        <dbReference type="ARBA" id="ARBA00010699"/>
    </source>
</evidence>
<dbReference type="Pfam" id="PF00551">
    <property type="entry name" value="Formyl_trans_N"/>
    <property type="match status" value="1"/>
</dbReference>
<dbReference type="InterPro" id="IPR037022">
    <property type="entry name" value="Formyl_trans_C_sf"/>
</dbReference>
<protein>
    <recommendedName>
        <fullName evidence="4 8">Methionyl-tRNA formyltransferase</fullName>
        <ecNumber evidence="3 8">2.1.2.9</ecNumber>
    </recommendedName>
</protein>
<comment type="similarity">
    <text evidence="2 8">Belongs to the Fmt family.</text>
</comment>
<dbReference type="GO" id="GO:0004479">
    <property type="term" value="F:methionyl-tRNA formyltransferase activity"/>
    <property type="evidence" value="ECO:0007669"/>
    <property type="project" value="UniProtKB-UniRule"/>
</dbReference>
<keyword evidence="6 8" id="KW-0648">Protein biosynthesis</keyword>
<name>A0A0G1K3C1_9BACT</name>
<dbReference type="Proteomes" id="UP000034736">
    <property type="component" value="Unassembled WGS sequence"/>
</dbReference>
<proteinExistence type="inferred from homology"/>
<feature type="binding site" evidence="8">
    <location>
        <begin position="108"/>
        <end position="111"/>
    </location>
    <ligand>
        <name>(6S)-5,6,7,8-tetrahydrofolate</name>
        <dbReference type="ChEBI" id="CHEBI:57453"/>
    </ligand>
</feature>
<feature type="domain" description="Formyl transferase N-terminal" evidence="9">
    <location>
        <begin position="4"/>
        <end position="152"/>
    </location>
</feature>
<evidence type="ECO:0000259" key="10">
    <source>
        <dbReference type="Pfam" id="PF02911"/>
    </source>
</evidence>
<evidence type="ECO:0000259" key="9">
    <source>
        <dbReference type="Pfam" id="PF00551"/>
    </source>
</evidence>
<evidence type="ECO:0000256" key="8">
    <source>
        <dbReference type="HAMAP-Rule" id="MF_00182"/>
    </source>
</evidence>
<dbReference type="NCBIfam" id="TIGR00460">
    <property type="entry name" value="fmt"/>
    <property type="match status" value="1"/>
</dbReference>
<dbReference type="CDD" id="cd08704">
    <property type="entry name" value="Met_tRNA_FMT_C"/>
    <property type="match status" value="1"/>
</dbReference>
<dbReference type="InterPro" id="IPR036477">
    <property type="entry name" value="Formyl_transf_N_sf"/>
</dbReference>
<comment type="caution">
    <text evidence="11">The sequence shown here is derived from an EMBL/GenBank/DDBJ whole genome shotgun (WGS) entry which is preliminary data.</text>
</comment>
<evidence type="ECO:0000256" key="7">
    <source>
        <dbReference type="ARBA" id="ARBA00048558"/>
    </source>
</evidence>
<comment type="function">
    <text evidence="1 8">Attaches a formyl group to the free amino group of methionyl-tRNA(fMet). The formyl group appears to play a dual role in the initiator identity of N-formylmethionyl-tRNA by promoting its recognition by IF2 and preventing the misappropriation of this tRNA by the elongation apparatus.</text>
</comment>
<evidence type="ECO:0000256" key="6">
    <source>
        <dbReference type="ARBA" id="ARBA00022917"/>
    </source>
</evidence>
<dbReference type="HAMAP" id="MF_00182">
    <property type="entry name" value="Formyl_trans"/>
    <property type="match status" value="1"/>
</dbReference>
<dbReference type="AlphaFoldDB" id="A0A0G1K3C1"/>
<dbReference type="GO" id="GO:0005829">
    <property type="term" value="C:cytosol"/>
    <property type="evidence" value="ECO:0007669"/>
    <property type="project" value="TreeGrafter"/>
</dbReference>
<feature type="domain" description="Formyl transferase C-terminal" evidence="10">
    <location>
        <begin position="206"/>
        <end position="302"/>
    </location>
</feature>
<organism evidence="11 12">
    <name type="scientific">Candidatus Giovannonibacteria bacterium GW2011_GWA2_44_13b</name>
    <dbReference type="NCBI Taxonomy" id="1618647"/>
    <lineage>
        <taxon>Bacteria</taxon>
        <taxon>Candidatus Giovannoniibacteriota</taxon>
    </lineage>
</organism>
<dbReference type="PANTHER" id="PTHR11138">
    <property type="entry name" value="METHIONYL-TRNA FORMYLTRANSFERASE"/>
    <property type="match status" value="1"/>
</dbReference>
<dbReference type="InterPro" id="IPR002376">
    <property type="entry name" value="Formyl_transf_N"/>
</dbReference>
<dbReference type="Gene3D" id="3.10.25.10">
    <property type="entry name" value="Formyl transferase, C-terminal domain"/>
    <property type="match status" value="1"/>
</dbReference>
<dbReference type="STRING" id="1618647.UW30_C0001G0039"/>
<reference evidence="11 12" key="1">
    <citation type="journal article" date="2015" name="Nature">
        <title>rRNA introns, odd ribosomes, and small enigmatic genomes across a large radiation of phyla.</title>
        <authorList>
            <person name="Brown C.T."/>
            <person name="Hug L.A."/>
            <person name="Thomas B.C."/>
            <person name="Sharon I."/>
            <person name="Castelle C.J."/>
            <person name="Singh A."/>
            <person name="Wilkins M.J."/>
            <person name="Williams K.H."/>
            <person name="Banfield J.F."/>
        </authorList>
    </citation>
    <scope>NUCLEOTIDE SEQUENCE [LARGE SCALE GENOMIC DNA]</scope>
</reference>